<sequence length="130" mass="15991">MRSRVLSLLLAAVALALIPVVAEAGYRHAPRGWGKVQTVHHYRYQPRYRHVYHQPYRYDRYAYRSAPRGYYPYYNSGHWAPTRALRYRRDCCRPVAALPPYYRAWGHPHRHYSHRKWHRRHHGHHRHHHW</sequence>
<dbReference type="EMBL" id="CP006912">
    <property type="protein sequence ID" value="AHB49353.1"/>
    <property type="molecule type" value="Genomic_DNA"/>
</dbReference>
<dbReference type="Proteomes" id="UP000018542">
    <property type="component" value="Chromosome"/>
</dbReference>
<reference evidence="2 3" key="1">
    <citation type="journal article" date="2014" name="Genome Announc.">
        <title>Complete Genome Sequence of Hyphomicrobium nitrativorans Strain NL23, a Denitrifying Bacterium Isolated from Biofilm of a Methanol-Fed Denitrification System Treating Seawater at the Montreal Biodome.</title>
        <authorList>
            <person name="Martineau C."/>
            <person name="Villeneuve C."/>
            <person name="Mauffrey F."/>
            <person name="Villemur R."/>
        </authorList>
    </citation>
    <scope>NUCLEOTIDE SEQUENCE [LARGE SCALE GENOMIC DNA]</scope>
    <source>
        <strain evidence="2">NL23</strain>
    </source>
</reference>
<evidence type="ECO:0000313" key="3">
    <source>
        <dbReference type="Proteomes" id="UP000018542"/>
    </source>
</evidence>
<dbReference type="HOGENOM" id="CLU_1935188_0_0_5"/>
<organism evidence="2 3">
    <name type="scientific">Hyphomicrobium nitrativorans NL23</name>
    <dbReference type="NCBI Taxonomy" id="1029756"/>
    <lineage>
        <taxon>Bacteria</taxon>
        <taxon>Pseudomonadati</taxon>
        <taxon>Pseudomonadota</taxon>
        <taxon>Alphaproteobacteria</taxon>
        <taxon>Hyphomicrobiales</taxon>
        <taxon>Hyphomicrobiaceae</taxon>
        <taxon>Hyphomicrobium</taxon>
    </lineage>
</organism>
<name>V5SFQ0_9HYPH</name>
<feature type="signal peptide" evidence="1">
    <location>
        <begin position="1"/>
        <end position="24"/>
    </location>
</feature>
<dbReference type="AlphaFoldDB" id="V5SFQ0"/>
<protein>
    <submittedName>
        <fullName evidence="2">Uncharacterized protein</fullName>
    </submittedName>
</protein>
<proteinExistence type="predicted"/>
<dbReference type="KEGG" id="hni:W911_14580"/>
<feature type="chain" id="PRO_5004740671" evidence="1">
    <location>
        <begin position="25"/>
        <end position="130"/>
    </location>
</feature>
<accession>V5SFQ0</accession>
<dbReference type="RefSeq" id="WP_023788228.1">
    <property type="nucleotide sequence ID" value="NC_022997.1"/>
</dbReference>
<keyword evidence="1" id="KW-0732">Signal</keyword>
<dbReference type="OrthoDB" id="9974569at2"/>
<gene>
    <name evidence="2" type="ORF">W911_14580</name>
</gene>
<dbReference type="PATRIC" id="fig|1029756.8.peg.3037"/>
<keyword evidence="3" id="KW-1185">Reference proteome</keyword>
<evidence type="ECO:0000313" key="2">
    <source>
        <dbReference type="EMBL" id="AHB49353.1"/>
    </source>
</evidence>
<evidence type="ECO:0000256" key="1">
    <source>
        <dbReference type="SAM" id="SignalP"/>
    </source>
</evidence>